<organism evidence="3 4">
    <name type="scientific">Aphanizomenon flos-aquae FACHB-1040</name>
    <dbReference type="NCBI Taxonomy" id="2692887"/>
    <lineage>
        <taxon>Bacteria</taxon>
        <taxon>Bacillati</taxon>
        <taxon>Cyanobacteriota</taxon>
        <taxon>Cyanophyceae</taxon>
        <taxon>Nostocales</taxon>
        <taxon>Aphanizomenonaceae</taxon>
        <taxon>Aphanizomenon</taxon>
    </lineage>
</organism>
<evidence type="ECO:0000313" key="3">
    <source>
        <dbReference type="EMBL" id="MBD2281599.1"/>
    </source>
</evidence>
<feature type="region of interest" description="Disordered" evidence="1">
    <location>
        <begin position="104"/>
        <end position="123"/>
    </location>
</feature>
<reference evidence="3 4" key="1">
    <citation type="journal article" date="2020" name="ISME J.">
        <title>Comparative genomics reveals insights into cyanobacterial evolution and habitat adaptation.</title>
        <authorList>
            <person name="Chen M.Y."/>
            <person name="Teng W.K."/>
            <person name="Zhao L."/>
            <person name="Hu C.X."/>
            <person name="Zhou Y.K."/>
            <person name="Han B.P."/>
            <person name="Song L.R."/>
            <person name="Shu W.S."/>
        </authorList>
    </citation>
    <scope>NUCLEOTIDE SEQUENCE [LARGE SCALE GENOMIC DNA]</scope>
    <source>
        <strain evidence="3 4">FACHB-1040</strain>
    </source>
</reference>
<dbReference type="InterPro" id="IPR027417">
    <property type="entry name" value="P-loop_NTPase"/>
</dbReference>
<comment type="caution">
    <text evidence="3">The sequence shown here is derived from an EMBL/GenBank/DDBJ whole genome shotgun (WGS) entry which is preliminary data.</text>
</comment>
<name>A0ABR8C730_APHFL</name>
<dbReference type="RefSeq" id="WP_190384685.1">
    <property type="nucleotide sequence ID" value="NZ_JACJQT010000151.1"/>
</dbReference>
<dbReference type="Proteomes" id="UP000606721">
    <property type="component" value="Unassembled WGS sequence"/>
</dbReference>
<proteinExistence type="predicted"/>
<dbReference type="SUPFAM" id="SSF52540">
    <property type="entry name" value="P-loop containing nucleoside triphosphate hydrolases"/>
    <property type="match status" value="1"/>
</dbReference>
<dbReference type="Gene3D" id="3.40.50.300">
    <property type="entry name" value="P-loop containing nucleotide triphosphate hydrolases"/>
    <property type="match status" value="1"/>
</dbReference>
<dbReference type="EMBL" id="JACJQT010000151">
    <property type="protein sequence ID" value="MBD2281599.1"/>
    <property type="molecule type" value="Genomic_DNA"/>
</dbReference>
<keyword evidence="4" id="KW-1185">Reference proteome</keyword>
<sequence>MDQPILKFIFTQNYKNLSSSQSVELKNLNIFIGSNGSGKSNFISTLKFLKDCLTNVPDESRGITSFEEAISRFGNDRILDNSVDSPAVIKLQYGFSEILQYSPHSAPQTVPEGNYGDKKSKLA</sequence>
<gene>
    <name evidence="3" type="ORF">H6F99_26075</name>
</gene>
<dbReference type="Pfam" id="PF13175">
    <property type="entry name" value="AAA_15"/>
    <property type="match status" value="1"/>
</dbReference>
<evidence type="ECO:0000256" key="1">
    <source>
        <dbReference type="SAM" id="MobiDB-lite"/>
    </source>
</evidence>
<feature type="domain" description="Endonuclease GajA/Old nuclease/RecF-like AAA" evidence="2">
    <location>
        <begin position="7"/>
        <end position="52"/>
    </location>
</feature>
<protein>
    <submittedName>
        <fullName evidence="3">AAA family ATPase</fullName>
    </submittedName>
</protein>
<evidence type="ECO:0000259" key="2">
    <source>
        <dbReference type="Pfam" id="PF13175"/>
    </source>
</evidence>
<dbReference type="InterPro" id="IPR041685">
    <property type="entry name" value="AAA_GajA/Old/RecF-like"/>
</dbReference>
<accession>A0ABR8C730</accession>
<evidence type="ECO:0000313" key="4">
    <source>
        <dbReference type="Proteomes" id="UP000606721"/>
    </source>
</evidence>